<keyword evidence="3" id="KW-1185">Reference proteome</keyword>
<feature type="coiled-coil region" evidence="1">
    <location>
        <begin position="75"/>
        <end position="102"/>
    </location>
</feature>
<reference evidence="2" key="1">
    <citation type="thesis" date="2020" institute="ProQuest LLC" country="789 East Eisenhower Parkway, Ann Arbor, MI, USA">
        <title>Comparative Genomics and Chromosome Evolution.</title>
        <authorList>
            <person name="Mudd A.B."/>
        </authorList>
    </citation>
    <scope>NUCLEOTIDE SEQUENCE</scope>
    <source>
        <strain evidence="2">HN-11 Male</strain>
        <tissue evidence="2">Kidney and liver</tissue>
    </source>
</reference>
<proteinExistence type="predicted"/>
<dbReference type="Proteomes" id="UP000770717">
    <property type="component" value="Unassembled WGS sequence"/>
</dbReference>
<dbReference type="Pfam" id="PF14645">
    <property type="entry name" value="Chibby"/>
    <property type="match status" value="1"/>
</dbReference>
<keyword evidence="1" id="KW-0175">Coiled coil</keyword>
<accession>A0A8J6FQ88</accession>
<dbReference type="OrthoDB" id="2145765at2759"/>
<evidence type="ECO:0000313" key="3">
    <source>
        <dbReference type="Proteomes" id="UP000770717"/>
    </source>
</evidence>
<evidence type="ECO:0000256" key="1">
    <source>
        <dbReference type="SAM" id="Coils"/>
    </source>
</evidence>
<dbReference type="InterPro" id="IPR028118">
    <property type="entry name" value="Chibby_fam"/>
</dbReference>
<dbReference type="EMBL" id="WNTK01000002">
    <property type="protein sequence ID" value="KAG9491020.1"/>
    <property type="molecule type" value="Genomic_DNA"/>
</dbReference>
<gene>
    <name evidence="2" type="ORF">GDO78_006400</name>
</gene>
<protein>
    <submittedName>
        <fullName evidence="2">Uncharacterized protein</fullName>
    </submittedName>
</protein>
<evidence type="ECO:0000313" key="2">
    <source>
        <dbReference type="EMBL" id="KAG9491020.1"/>
    </source>
</evidence>
<name>A0A8J6FQ88_ELECQ</name>
<dbReference type="AlphaFoldDB" id="A0A8J6FQ88"/>
<organism evidence="2 3">
    <name type="scientific">Eleutherodactylus coqui</name>
    <name type="common">Puerto Rican coqui</name>
    <dbReference type="NCBI Taxonomy" id="57060"/>
    <lineage>
        <taxon>Eukaryota</taxon>
        <taxon>Metazoa</taxon>
        <taxon>Chordata</taxon>
        <taxon>Craniata</taxon>
        <taxon>Vertebrata</taxon>
        <taxon>Euteleostomi</taxon>
        <taxon>Amphibia</taxon>
        <taxon>Batrachia</taxon>
        <taxon>Anura</taxon>
        <taxon>Neobatrachia</taxon>
        <taxon>Hyloidea</taxon>
        <taxon>Eleutherodactylidae</taxon>
        <taxon>Eleutherodactylinae</taxon>
        <taxon>Eleutherodactylus</taxon>
        <taxon>Eleutherodactylus</taxon>
    </lineage>
</organism>
<sequence length="141" mass="16281">MARYWFLGPLLSCLPSYKFRPKKSPRRKAASITSSYQLPSLSRMGELDPPRVQLDNQTYVFLNGHWISELDSSDIPQTQASLMFLEKRNKILEEENNYLKIQTEVLKDYLIEVIAKVDASLLDMSLPVIEKTSFEDHNLAD</sequence>
<comment type="caution">
    <text evidence="2">The sequence shown here is derived from an EMBL/GenBank/DDBJ whole genome shotgun (WGS) entry which is preliminary data.</text>
</comment>